<sequence length="151" mass="16449">MVYSAKWSTVPNSLQCQMVYSAAWQLGAAGCKRVLGPYTPRVALPFDSETRRAPCPPSGTRLLQARLRSKRQMLFRTSKQKAVFGSGARAASPWQEDNSASTAQRRAPPLGLELSASAPATLPRESSKPTGLEHAASRQCPRLFLCVFLPC</sequence>
<name>A0ABN9XWR8_9DINO</name>
<feature type="region of interest" description="Disordered" evidence="1">
    <location>
        <begin position="78"/>
        <end position="133"/>
    </location>
</feature>
<dbReference type="PROSITE" id="PS51257">
    <property type="entry name" value="PROKAR_LIPOPROTEIN"/>
    <property type="match status" value="1"/>
</dbReference>
<dbReference type="Proteomes" id="UP001189429">
    <property type="component" value="Unassembled WGS sequence"/>
</dbReference>
<evidence type="ECO:0000256" key="1">
    <source>
        <dbReference type="SAM" id="MobiDB-lite"/>
    </source>
</evidence>
<dbReference type="EMBL" id="CAUYUJ010021170">
    <property type="protein sequence ID" value="CAK0903137.1"/>
    <property type="molecule type" value="Genomic_DNA"/>
</dbReference>
<comment type="caution">
    <text evidence="2">The sequence shown here is derived from an EMBL/GenBank/DDBJ whole genome shotgun (WGS) entry which is preliminary data.</text>
</comment>
<proteinExistence type="predicted"/>
<gene>
    <name evidence="2" type="ORF">PCOR1329_LOCUS79522</name>
</gene>
<keyword evidence="3" id="KW-1185">Reference proteome</keyword>
<accession>A0ABN9XWR8</accession>
<feature type="compositionally biased region" description="Polar residues" evidence="1">
    <location>
        <begin position="95"/>
        <end position="104"/>
    </location>
</feature>
<evidence type="ECO:0000313" key="3">
    <source>
        <dbReference type="Proteomes" id="UP001189429"/>
    </source>
</evidence>
<organism evidence="2 3">
    <name type="scientific">Prorocentrum cordatum</name>
    <dbReference type="NCBI Taxonomy" id="2364126"/>
    <lineage>
        <taxon>Eukaryota</taxon>
        <taxon>Sar</taxon>
        <taxon>Alveolata</taxon>
        <taxon>Dinophyceae</taxon>
        <taxon>Prorocentrales</taxon>
        <taxon>Prorocentraceae</taxon>
        <taxon>Prorocentrum</taxon>
    </lineage>
</organism>
<protein>
    <submittedName>
        <fullName evidence="2">Uncharacterized protein</fullName>
    </submittedName>
</protein>
<reference evidence="2" key="1">
    <citation type="submission" date="2023-10" db="EMBL/GenBank/DDBJ databases">
        <authorList>
            <person name="Chen Y."/>
            <person name="Shah S."/>
            <person name="Dougan E. K."/>
            <person name="Thang M."/>
            <person name="Chan C."/>
        </authorList>
    </citation>
    <scope>NUCLEOTIDE SEQUENCE [LARGE SCALE GENOMIC DNA]</scope>
</reference>
<evidence type="ECO:0000313" key="2">
    <source>
        <dbReference type="EMBL" id="CAK0903137.1"/>
    </source>
</evidence>